<dbReference type="Pfam" id="PF01753">
    <property type="entry name" value="zf-MYND"/>
    <property type="match status" value="1"/>
</dbReference>
<dbReference type="Proteomes" id="UP001176940">
    <property type="component" value="Unassembled WGS sequence"/>
</dbReference>
<feature type="region of interest" description="Disordered" evidence="11">
    <location>
        <begin position="402"/>
        <end position="483"/>
    </location>
</feature>
<keyword evidence="6 9" id="KW-0040">ANK repeat</keyword>
<dbReference type="Pfam" id="PF12796">
    <property type="entry name" value="Ank_2"/>
    <property type="match status" value="1"/>
</dbReference>
<dbReference type="PROSITE" id="PS50297">
    <property type="entry name" value="ANK_REP_REGION"/>
    <property type="match status" value="2"/>
</dbReference>
<evidence type="ECO:0000256" key="7">
    <source>
        <dbReference type="ARBA" id="ARBA00023069"/>
    </source>
</evidence>
<keyword evidence="3" id="KW-0677">Repeat</keyword>
<comment type="subcellular location">
    <subcellularLocation>
        <location evidence="1">Cell projection</location>
        <location evidence="1">Cilium</location>
    </subcellularLocation>
</comment>
<evidence type="ECO:0000313" key="14">
    <source>
        <dbReference type="Proteomes" id="UP001176940"/>
    </source>
</evidence>
<evidence type="ECO:0000256" key="6">
    <source>
        <dbReference type="ARBA" id="ARBA00023043"/>
    </source>
</evidence>
<dbReference type="InterPro" id="IPR002893">
    <property type="entry name" value="Znf_MYND"/>
</dbReference>
<evidence type="ECO:0000256" key="8">
    <source>
        <dbReference type="ARBA" id="ARBA00023273"/>
    </source>
</evidence>
<dbReference type="PROSITE" id="PS01360">
    <property type="entry name" value="ZF_MYND_1"/>
    <property type="match status" value="1"/>
</dbReference>
<evidence type="ECO:0000256" key="5">
    <source>
        <dbReference type="ARBA" id="ARBA00022833"/>
    </source>
</evidence>
<evidence type="ECO:0000256" key="9">
    <source>
        <dbReference type="PROSITE-ProRule" id="PRU00023"/>
    </source>
</evidence>
<dbReference type="PANTHER" id="PTHR24150">
    <property type="entry name" value="ANKYRIN REPEAT AND MYND DOMAIN-CONTAINING PROTEIN 2"/>
    <property type="match status" value="1"/>
</dbReference>
<feature type="compositionally biased region" description="Low complexity" evidence="11">
    <location>
        <begin position="450"/>
        <end position="460"/>
    </location>
</feature>
<dbReference type="SUPFAM" id="SSF144232">
    <property type="entry name" value="HIT/MYND zinc finger-like"/>
    <property type="match status" value="1"/>
</dbReference>
<evidence type="ECO:0000256" key="10">
    <source>
        <dbReference type="PROSITE-ProRule" id="PRU00134"/>
    </source>
</evidence>
<keyword evidence="2" id="KW-0479">Metal-binding</keyword>
<dbReference type="SUPFAM" id="SSF48403">
    <property type="entry name" value="Ankyrin repeat"/>
    <property type="match status" value="1"/>
</dbReference>
<dbReference type="InterPro" id="IPR052452">
    <property type="entry name" value="Ankyrin-MYND_dom_contain_2"/>
</dbReference>
<dbReference type="InterPro" id="IPR002110">
    <property type="entry name" value="Ankyrin_rpt"/>
</dbReference>
<keyword evidence="4 10" id="KW-0863">Zinc-finger</keyword>
<dbReference type="SMART" id="SM00248">
    <property type="entry name" value="ANK"/>
    <property type="match status" value="3"/>
</dbReference>
<keyword evidence="14" id="KW-1185">Reference proteome</keyword>
<sequence length="483" mass="53779">MFFITDFKKKSCLETISKQVGQLQLEPPVVRNVQEAVTLLGRKDVRVNCLDEHGMTPLMHAAYKGKVEMCKLLLQHGADVNCNQHEHGYTALMFACLSGKKEIVWMMLEAGADTDVVNSVGRTAAQMAAFVGQHDCVTVINNFFPREKLDYYTKPQGLNTEPKLPVKLSGPLHKIITTTNLHPVQIIFLIKENPLLLDAEALKRCSAVLDLICEKCMKQRDMNEVLAMKMHYISCIFQKCSAHLQEQENQLDPLIKSLLKGREGDCFPVFQEKFIRESIRKFPYCETTLLQQLVRSIAPVEIVRVLLGVGNIGHIALNSSLAAAESDPMDLTPQRFSVLTQAITGQVGFVDAEFCTTCGEKGADKRCSVCKLVIYCGQKCQKLHWFAHKKVCNILKEKREKQELEASKEKKRQERLAERELKSAESTASQEEDNGESEASTVRESDSTVEETVTSAAAAAADDDDDETSADPIQPDAPEGAGQ</sequence>
<dbReference type="PROSITE" id="PS50865">
    <property type="entry name" value="ZF_MYND_2"/>
    <property type="match status" value="1"/>
</dbReference>
<evidence type="ECO:0000256" key="2">
    <source>
        <dbReference type="ARBA" id="ARBA00022723"/>
    </source>
</evidence>
<keyword evidence="7" id="KW-0969">Cilium</keyword>
<evidence type="ECO:0000313" key="13">
    <source>
        <dbReference type="EMBL" id="CAJ0964602.1"/>
    </source>
</evidence>
<keyword evidence="5" id="KW-0862">Zinc</keyword>
<evidence type="ECO:0000256" key="11">
    <source>
        <dbReference type="SAM" id="MobiDB-lite"/>
    </source>
</evidence>
<dbReference type="PROSITE" id="PS50088">
    <property type="entry name" value="ANK_REPEAT"/>
    <property type="match status" value="2"/>
</dbReference>
<feature type="compositionally biased region" description="Basic and acidic residues" evidence="11">
    <location>
        <begin position="402"/>
        <end position="423"/>
    </location>
</feature>
<dbReference type="PANTHER" id="PTHR24150:SF8">
    <property type="entry name" value="ANKYRIN REPEAT AND MYND DOMAIN-CONTAINING PROTEIN 2"/>
    <property type="match status" value="1"/>
</dbReference>
<organism evidence="13 14">
    <name type="scientific">Ranitomeya imitator</name>
    <name type="common">mimic poison frog</name>
    <dbReference type="NCBI Taxonomy" id="111125"/>
    <lineage>
        <taxon>Eukaryota</taxon>
        <taxon>Metazoa</taxon>
        <taxon>Chordata</taxon>
        <taxon>Craniata</taxon>
        <taxon>Vertebrata</taxon>
        <taxon>Euteleostomi</taxon>
        <taxon>Amphibia</taxon>
        <taxon>Batrachia</taxon>
        <taxon>Anura</taxon>
        <taxon>Neobatrachia</taxon>
        <taxon>Hyloidea</taxon>
        <taxon>Dendrobatidae</taxon>
        <taxon>Dendrobatinae</taxon>
        <taxon>Ranitomeya</taxon>
    </lineage>
</organism>
<evidence type="ECO:0000256" key="4">
    <source>
        <dbReference type="ARBA" id="ARBA00022771"/>
    </source>
</evidence>
<accession>A0ABN9ME81</accession>
<proteinExistence type="predicted"/>
<dbReference type="EMBL" id="CAUEEQ010061906">
    <property type="protein sequence ID" value="CAJ0964602.1"/>
    <property type="molecule type" value="Genomic_DNA"/>
</dbReference>
<protein>
    <recommendedName>
        <fullName evidence="12">MYND-type domain-containing protein</fullName>
    </recommendedName>
</protein>
<dbReference type="Gene3D" id="1.25.40.20">
    <property type="entry name" value="Ankyrin repeat-containing domain"/>
    <property type="match status" value="1"/>
</dbReference>
<evidence type="ECO:0000259" key="12">
    <source>
        <dbReference type="PROSITE" id="PS50865"/>
    </source>
</evidence>
<name>A0ABN9ME81_9NEOB</name>
<feature type="repeat" description="ANK" evidence="9">
    <location>
        <begin position="53"/>
        <end position="85"/>
    </location>
</feature>
<dbReference type="InterPro" id="IPR036770">
    <property type="entry name" value="Ankyrin_rpt-contain_sf"/>
</dbReference>
<feature type="repeat" description="ANK" evidence="9">
    <location>
        <begin position="87"/>
        <end position="119"/>
    </location>
</feature>
<evidence type="ECO:0000256" key="3">
    <source>
        <dbReference type="ARBA" id="ARBA00022737"/>
    </source>
</evidence>
<gene>
    <name evidence="13" type="ORF">RIMI_LOCUS19409020</name>
</gene>
<reference evidence="13" key="1">
    <citation type="submission" date="2023-07" db="EMBL/GenBank/DDBJ databases">
        <authorList>
            <person name="Stuckert A."/>
        </authorList>
    </citation>
    <scope>NUCLEOTIDE SEQUENCE</scope>
</reference>
<comment type="caution">
    <text evidence="13">The sequence shown here is derived from an EMBL/GenBank/DDBJ whole genome shotgun (WGS) entry which is preliminary data.</text>
</comment>
<evidence type="ECO:0000256" key="1">
    <source>
        <dbReference type="ARBA" id="ARBA00004138"/>
    </source>
</evidence>
<keyword evidence="8" id="KW-0966">Cell projection</keyword>
<feature type="domain" description="MYND-type" evidence="12">
    <location>
        <begin position="355"/>
        <end position="392"/>
    </location>
</feature>
<dbReference type="Gene3D" id="6.10.140.2220">
    <property type="match status" value="1"/>
</dbReference>